<sequence length="421" mass="47062">MSVIYNISNKMAVLEESNNSQKIALGCFVALVSSALQSLGIVLQRKSHLLVPQDGHGIIYSQHNLNKKKRNMWVCGFFLFIITNILGSLIQITTLPLILLSPLQSIGLIFNSVFGCMLLPDEIFTVKLMVGTVVIFIGAFLVAYNGNFEQTPENGGLEFKIDLLIKKITATSFLMWFVGTFVIVGTLLTVNAWLKWRANNLGKISRRRKMKIRRRIKFIRGINYGIVSGTLTAHTFLFAKSLVDLVIDIITAGDHRVWKILREFNFAPLTLTLLMLAIIAFQLISFNLGLSQVSTAVLYPLCFLVFNFISLINDLTFNSLLKDNLITFKQLLLIVVGLVAVLIGVLIISRHSTESDVKRKSIVESYRSDHQYSLHDLIGSPGYGSTESESGILKKQSPLEFEHDNLLSLISYGSKTLDDQV</sequence>
<reference evidence="8" key="2">
    <citation type="journal article" date="2012" name="G3 (Bethesda)">
        <title>Pichia sorbitophila, an interspecies yeast hybrid reveals early steps of genome resolution following polyploidization.</title>
        <authorList>
            <person name="Leh Louis V."/>
            <person name="Despons L."/>
            <person name="Friedrich A."/>
            <person name="Martin T."/>
            <person name="Durrens P."/>
            <person name="Casaregola S."/>
            <person name="Neuveglise C."/>
            <person name="Fairhead C."/>
            <person name="Marck C."/>
            <person name="Cruz J.A."/>
            <person name="Straub M.L."/>
            <person name="Kugler V."/>
            <person name="Sacerdot C."/>
            <person name="Uzunov Z."/>
            <person name="Thierry A."/>
            <person name="Weiss S."/>
            <person name="Bleykasten C."/>
            <person name="De Montigny J."/>
            <person name="Jacques N."/>
            <person name="Jung P."/>
            <person name="Lemaire M."/>
            <person name="Mallet S."/>
            <person name="Morel G."/>
            <person name="Richard G.F."/>
            <person name="Sarkar A."/>
            <person name="Savel G."/>
            <person name="Schacherer J."/>
            <person name="Seret M.L."/>
            <person name="Talla E."/>
            <person name="Samson G."/>
            <person name="Jubin C."/>
            <person name="Poulain J."/>
            <person name="Vacherie B."/>
            <person name="Barbe V."/>
            <person name="Pelletier E."/>
            <person name="Sherman D.J."/>
            <person name="Westhof E."/>
            <person name="Weissenbach J."/>
            <person name="Baret P.V."/>
            <person name="Wincker P."/>
            <person name="Gaillardin C."/>
            <person name="Dujon B."/>
            <person name="Souciet J.L."/>
        </authorList>
    </citation>
    <scope>NUCLEOTIDE SEQUENCE [LARGE SCALE GENOMIC DNA]</scope>
    <source>
        <strain evidence="8">ATCC MYA-4447 / BCRC 22081 / CBS 7064 / NBRC 10061 / NRRL Y-12695</strain>
    </source>
</reference>
<evidence type="ECO:0000313" key="6">
    <source>
        <dbReference type="EMBL" id="CCE84007.1"/>
    </source>
</evidence>
<evidence type="ECO:0000313" key="8">
    <source>
        <dbReference type="Proteomes" id="UP000005222"/>
    </source>
</evidence>
<reference evidence="7" key="1">
    <citation type="submission" date="2011-10" db="EMBL/GenBank/DDBJ databases">
        <authorList>
            <person name="Genoscope - CEA"/>
        </authorList>
    </citation>
    <scope>NUCLEOTIDE SEQUENCE</scope>
</reference>
<dbReference type="GO" id="GO:0015095">
    <property type="term" value="F:magnesium ion transmembrane transporter activity"/>
    <property type="evidence" value="ECO:0007669"/>
    <property type="project" value="InterPro"/>
</dbReference>
<keyword evidence="4 5" id="KW-0472">Membrane</keyword>
<dbReference type="PANTHER" id="PTHR12570:SF86">
    <property type="entry name" value="ADR321CP"/>
    <property type="match status" value="1"/>
</dbReference>
<evidence type="ECO:0000256" key="4">
    <source>
        <dbReference type="ARBA" id="ARBA00023136"/>
    </source>
</evidence>
<keyword evidence="3 5" id="KW-1133">Transmembrane helix</keyword>
<dbReference type="InterPro" id="IPR037185">
    <property type="entry name" value="EmrE-like"/>
</dbReference>
<dbReference type="AlphaFoldDB" id="G8Y5X7"/>
<dbReference type="PANTHER" id="PTHR12570">
    <property type="match status" value="1"/>
</dbReference>
<keyword evidence="8" id="KW-1185">Reference proteome</keyword>
<feature type="transmembrane region" description="Helical" evidence="5">
    <location>
        <begin position="173"/>
        <end position="196"/>
    </location>
</feature>
<accession>G8Y5X7</accession>
<dbReference type="eggNOG" id="ENOG502QQG9">
    <property type="taxonomic scope" value="Eukaryota"/>
</dbReference>
<dbReference type="GO" id="GO:0016020">
    <property type="term" value="C:membrane"/>
    <property type="evidence" value="ECO:0007669"/>
    <property type="project" value="UniProtKB-SubCell"/>
</dbReference>
<organism evidence="7 8">
    <name type="scientific">Pichia sorbitophila (strain ATCC MYA-4447 / BCRC 22081 / CBS 7064 / NBRC 10061 / NRRL Y-12695)</name>
    <name type="common">Hybrid yeast</name>
    <dbReference type="NCBI Taxonomy" id="559304"/>
    <lineage>
        <taxon>Eukaryota</taxon>
        <taxon>Fungi</taxon>
        <taxon>Dikarya</taxon>
        <taxon>Ascomycota</taxon>
        <taxon>Saccharomycotina</taxon>
        <taxon>Pichiomycetes</taxon>
        <taxon>Debaryomycetaceae</taxon>
        <taxon>Millerozyma</taxon>
    </lineage>
</organism>
<evidence type="ECO:0000256" key="3">
    <source>
        <dbReference type="ARBA" id="ARBA00022989"/>
    </source>
</evidence>
<dbReference type="InParanoid" id="G8Y5X7"/>
<comment type="subcellular location">
    <subcellularLocation>
        <location evidence="1">Membrane</location>
        <topology evidence="1">Multi-pass membrane protein</topology>
    </subcellularLocation>
</comment>
<evidence type="ECO:0000256" key="1">
    <source>
        <dbReference type="ARBA" id="ARBA00004141"/>
    </source>
</evidence>
<dbReference type="SUPFAM" id="SSF103481">
    <property type="entry name" value="Multidrug resistance efflux transporter EmrE"/>
    <property type="match status" value="1"/>
</dbReference>
<keyword evidence="2 5" id="KW-0812">Transmembrane</keyword>
<dbReference type="EMBL" id="FO082049">
    <property type="protein sequence ID" value="CCE84007.1"/>
    <property type="molecule type" value="Genomic_DNA"/>
</dbReference>
<name>G8Y5X7_PICSO</name>
<dbReference type="Proteomes" id="UP000005222">
    <property type="component" value="Chromosome L"/>
</dbReference>
<feature type="transmembrane region" description="Helical" evidence="5">
    <location>
        <begin position="217"/>
        <end position="239"/>
    </location>
</feature>
<dbReference type="Proteomes" id="UP000005222">
    <property type="component" value="Chromosome K"/>
</dbReference>
<proteinExistence type="predicted"/>
<gene>
    <name evidence="7" type="primary">Piso0_004607</name>
    <name evidence="6" type="ORF">GNLVRS01_PISO0K20602g</name>
    <name evidence="7" type="ORF">GNLVRS01_PISO0L20603g</name>
</gene>
<dbReference type="InterPro" id="IPR008521">
    <property type="entry name" value="Mg_trans_NIPA"/>
</dbReference>
<feature type="transmembrane region" description="Helical" evidence="5">
    <location>
        <begin position="266"/>
        <end position="286"/>
    </location>
</feature>
<feature type="transmembrane region" description="Helical" evidence="5">
    <location>
        <begin position="331"/>
        <end position="349"/>
    </location>
</feature>
<evidence type="ECO:0000313" key="7">
    <source>
        <dbReference type="EMBL" id="CCE85038.1"/>
    </source>
</evidence>
<feature type="transmembrane region" description="Helical" evidence="5">
    <location>
        <begin position="126"/>
        <end position="144"/>
    </location>
</feature>
<evidence type="ECO:0000256" key="2">
    <source>
        <dbReference type="ARBA" id="ARBA00022692"/>
    </source>
</evidence>
<feature type="transmembrane region" description="Helical" evidence="5">
    <location>
        <begin position="293"/>
        <end position="311"/>
    </location>
</feature>
<dbReference type="HOGENOM" id="CLU_044091_0_0_1"/>
<dbReference type="EMBL" id="FO082048">
    <property type="protein sequence ID" value="CCE85038.1"/>
    <property type="molecule type" value="Genomic_DNA"/>
</dbReference>
<dbReference type="OrthoDB" id="2504919at2759"/>
<protein>
    <submittedName>
        <fullName evidence="7">Piso0_004607 protein</fullName>
    </submittedName>
</protein>
<evidence type="ECO:0000256" key="5">
    <source>
        <dbReference type="SAM" id="Phobius"/>
    </source>
</evidence>
<feature type="transmembrane region" description="Helical" evidence="5">
    <location>
        <begin position="72"/>
        <end position="92"/>
    </location>
</feature>
<feature type="transmembrane region" description="Helical" evidence="5">
    <location>
        <begin position="98"/>
        <end position="119"/>
    </location>
</feature>